<dbReference type="EMBL" id="CP073587">
    <property type="protein sequence ID" value="QUN05555.1"/>
    <property type="molecule type" value="Genomic_DNA"/>
</dbReference>
<sequence>MKMMYRSWLFLSACALLTACGGGSGSSSNNSVTPTNPTTPEQTGSVTVALTDSPMSGVTTVGLQLHELVMTDASGVEHRYSLGDMRFNLMDYQGSDSINVVDGLSIPVGDYHDVYMTVVQGDGNNGCYVEDGQGIHALQVQDDELPLMDFSVAAAQQYSFTMEVGLYMGLNHDSNYNYSLSHDGSWSVNNMSMGHLMGNVDPQWIASCESTNAALTPTSGMFSHMAYLYPDTVTSLAQMGDVYAAPTDGRVAPVAVAPMQQDSAGNWYFAMGYLPAGTYRVGYSCLGDLDNPTTDDTTNGSFTMFADAGSVTIDAGTTGGTQTVMQCGMVSGGHYGMMGNGG</sequence>
<evidence type="ECO:0000313" key="4">
    <source>
        <dbReference type="EMBL" id="QUN05555.1"/>
    </source>
</evidence>
<keyword evidence="2" id="KW-0732">Signal</keyword>
<dbReference type="Proteomes" id="UP000679575">
    <property type="component" value="Chromosome"/>
</dbReference>
<evidence type="ECO:0000313" key="5">
    <source>
        <dbReference type="Proteomes" id="UP000679575"/>
    </source>
</evidence>
<gene>
    <name evidence="4" type="ORF">KDN34_15400</name>
</gene>
<proteinExistence type="predicted"/>
<evidence type="ECO:0000259" key="3">
    <source>
        <dbReference type="Pfam" id="PF14321"/>
    </source>
</evidence>
<feature type="chain" id="PRO_5046444904" evidence="2">
    <location>
        <begin position="22"/>
        <end position="342"/>
    </location>
</feature>
<dbReference type="RefSeq" id="WP_212594585.1">
    <property type="nucleotide sequence ID" value="NZ_CP073587.1"/>
</dbReference>
<organism evidence="4 5">
    <name type="scientific">Shewanella yunxiaonensis</name>
    <dbReference type="NCBI Taxonomy" id="2829809"/>
    <lineage>
        <taxon>Bacteria</taxon>
        <taxon>Pseudomonadati</taxon>
        <taxon>Pseudomonadota</taxon>
        <taxon>Gammaproteobacteria</taxon>
        <taxon>Alteromonadales</taxon>
        <taxon>Shewanellaceae</taxon>
        <taxon>Shewanella</taxon>
    </lineage>
</organism>
<name>A0ABX7YT51_9GAMM</name>
<dbReference type="PROSITE" id="PS51257">
    <property type="entry name" value="PROKAR_LIPOPROTEIN"/>
    <property type="match status" value="1"/>
</dbReference>
<reference evidence="4 5" key="1">
    <citation type="submission" date="2021-04" db="EMBL/GenBank/DDBJ databases">
        <title>Novel species identification of genus Shewanella.</title>
        <authorList>
            <person name="Liu G."/>
        </authorList>
    </citation>
    <scope>NUCLEOTIDE SEQUENCE [LARGE SCALE GENOMIC DNA]</scope>
    <source>
        <strain evidence="4 5">FJAT-54481</strain>
    </source>
</reference>
<dbReference type="Pfam" id="PF14321">
    <property type="entry name" value="DUF4382"/>
    <property type="match status" value="1"/>
</dbReference>
<feature type="compositionally biased region" description="Low complexity" evidence="1">
    <location>
        <begin position="26"/>
        <end position="40"/>
    </location>
</feature>
<dbReference type="InterPro" id="IPR025491">
    <property type="entry name" value="DUF4382"/>
</dbReference>
<feature type="region of interest" description="Disordered" evidence="1">
    <location>
        <begin position="24"/>
        <end position="44"/>
    </location>
</feature>
<accession>A0ABX7YT51</accession>
<evidence type="ECO:0000256" key="2">
    <source>
        <dbReference type="SAM" id="SignalP"/>
    </source>
</evidence>
<feature type="signal peptide" evidence="2">
    <location>
        <begin position="1"/>
        <end position="21"/>
    </location>
</feature>
<protein>
    <submittedName>
        <fullName evidence="4">DUF4382 domain-containing protein</fullName>
    </submittedName>
</protein>
<keyword evidence="5" id="KW-1185">Reference proteome</keyword>
<evidence type="ECO:0000256" key="1">
    <source>
        <dbReference type="SAM" id="MobiDB-lite"/>
    </source>
</evidence>
<feature type="domain" description="DUF4382" evidence="3">
    <location>
        <begin position="43"/>
        <end position="180"/>
    </location>
</feature>